<dbReference type="Proteomes" id="UP001292094">
    <property type="component" value="Unassembled WGS sequence"/>
</dbReference>
<evidence type="ECO:0000313" key="3">
    <source>
        <dbReference type="Proteomes" id="UP001292094"/>
    </source>
</evidence>
<evidence type="ECO:0000256" key="1">
    <source>
        <dbReference type="SAM" id="Coils"/>
    </source>
</evidence>
<keyword evidence="3" id="KW-1185">Reference proteome</keyword>
<keyword evidence="1" id="KW-0175">Coiled coil</keyword>
<reference evidence="2" key="1">
    <citation type="submission" date="2023-11" db="EMBL/GenBank/DDBJ databases">
        <title>Genome assemblies of two species of porcelain crab, Petrolisthes cinctipes and Petrolisthes manimaculis (Anomura: Porcellanidae).</title>
        <authorList>
            <person name="Angst P."/>
        </authorList>
    </citation>
    <scope>NUCLEOTIDE SEQUENCE</scope>
    <source>
        <strain evidence="2">PB745_02</strain>
        <tissue evidence="2">Gill</tissue>
    </source>
</reference>
<evidence type="ECO:0000313" key="2">
    <source>
        <dbReference type="EMBL" id="KAK4310061.1"/>
    </source>
</evidence>
<accession>A0AAE1PLN9</accession>
<comment type="caution">
    <text evidence="2">The sequence shown here is derived from an EMBL/GenBank/DDBJ whole genome shotgun (WGS) entry which is preliminary data.</text>
</comment>
<sequence length="181" mass="20373">MTWWWNEEVENSIKEKQKLWSDWKRGLVNKDMYLVAKRTARRAIYKAKTEAEKARENLEVTEAVAGPAIRIEKEMVRKAVSKMKKGKAAGPSGVVTEMLKASGETGIEMIKNLTNQITWRKALESKDLRVNVTKTKVMISGCTVGKPPEKGKFPCSVCGKGVRSNSIFCGTCKHWVPTQEL</sequence>
<feature type="coiled-coil region" evidence="1">
    <location>
        <begin position="37"/>
        <end position="64"/>
    </location>
</feature>
<proteinExistence type="predicted"/>
<protein>
    <submittedName>
        <fullName evidence="2">Uncharacterized protein</fullName>
    </submittedName>
</protein>
<organism evidence="2 3">
    <name type="scientific">Petrolisthes manimaculis</name>
    <dbReference type="NCBI Taxonomy" id="1843537"/>
    <lineage>
        <taxon>Eukaryota</taxon>
        <taxon>Metazoa</taxon>
        <taxon>Ecdysozoa</taxon>
        <taxon>Arthropoda</taxon>
        <taxon>Crustacea</taxon>
        <taxon>Multicrustacea</taxon>
        <taxon>Malacostraca</taxon>
        <taxon>Eumalacostraca</taxon>
        <taxon>Eucarida</taxon>
        <taxon>Decapoda</taxon>
        <taxon>Pleocyemata</taxon>
        <taxon>Anomura</taxon>
        <taxon>Galatheoidea</taxon>
        <taxon>Porcellanidae</taxon>
        <taxon>Petrolisthes</taxon>
    </lineage>
</organism>
<dbReference type="EMBL" id="JAWZYT010001682">
    <property type="protein sequence ID" value="KAK4310061.1"/>
    <property type="molecule type" value="Genomic_DNA"/>
</dbReference>
<gene>
    <name evidence="2" type="ORF">Pmani_018347</name>
</gene>
<dbReference type="AlphaFoldDB" id="A0AAE1PLN9"/>
<name>A0AAE1PLN9_9EUCA</name>